<dbReference type="SUPFAM" id="SSF55729">
    <property type="entry name" value="Acyl-CoA N-acyltransferases (Nat)"/>
    <property type="match status" value="1"/>
</dbReference>
<protein>
    <submittedName>
        <fullName evidence="5">GNAT superfamily N-acetyltransferase</fullName>
    </submittedName>
</protein>
<dbReference type="InterPro" id="IPR016181">
    <property type="entry name" value="Acyl_CoA_acyltransferase"/>
</dbReference>
<keyword evidence="2" id="KW-0012">Acyltransferase</keyword>
<accession>A0A7W7SKW9</accession>
<dbReference type="Pfam" id="PF00583">
    <property type="entry name" value="Acetyltransf_1"/>
    <property type="match status" value="1"/>
</dbReference>
<gene>
    <name evidence="5" type="ORF">FHR38_000413</name>
</gene>
<evidence type="ECO:0000313" key="6">
    <source>
        <dbReference type="Proteomes" id="UP000578819"/>
    </source>
</evidence>
<dbReference type="RefSeq" id="WP_184532254.1">
    <property type="nucleotide sequence ID" value="NZ_JACHJW010000001.1"/>
</dbReference>
<evidence type="ECO:0000259" key="4">
    <source>
        <dbReference type="PROSITE" id="PS51186"/>
    </source>
</evidence>
<dbReference type="InterPro" id="IPR050832">
    <property type="entry name" value="Bact_Acetyltransf"/>
</dbReference>
<keyword evidence="1 5" id="KW-0808">Transferase</keyword>
<dbReference type="Gene3D" id="3.40.630.30">
    <property type="match status" value="1"/>
</dbReference>
<proteinExistence type="predicted"/>
<reference evidence="5 6" key="1">
    <citation type="submission" date="2020-08" db="EMBL/GenBank/DDBJ databases">
        <title>Sequencing the genomes of 1000 actinobacteria strains.</title>
        <authorList>
            <person name="Klenk H.-P."/>
        </authorList>
    </citation>
    <scope>NUCLEOTIDE SEQUENCE [LARGE SCALE GENOMIC DNA]</scope>
    <source>
        <strain evidence="5 6">DSM 45886</strain>
    </source>
</reference>
<feature type="domain" description="N-acetyltransferase" evidence="4">
    <location>
        <begin position="3"/>
        <end position="156"/>
    </location>
</feature>
<dbReference type="AlphaFoldDB" id="A0A7W7SKW9"/>
<dbReference type="PANTHER" id="PTHR43877">
    <property type="entry name" value="AMINOALKYLPHOSPHONATE N-ACETYLTRANSFERASE-RELATED-RELATED"/>
    <property type="match status" value="1"/>
</dbReference>
<keyword evidence="6" id="KW-1185">Reference proteome</keyword>
<evidence type="ECO:0000256" key="1">
    <source>
        <dbReference type="ARBA" id="ARBA00022679"/>
    </source>
</evidence>
<sequence length="172" mass="18561">MSIQLRPVDRPDVTRLAVLLDQLGYPTDPAAADERLDYWLGDPASFLLGAAVEDELVGVAALHVCPILEVTGRFGRLVALVVDDRHRGRGVGRALVGAVEQRAREAGCLFMEVTSSRRRDRAHRFYRDLGYADTCGQKARFTKPLVAAAPSAVDRVDGASQGQSDSGDSRAG</sequence>
<feature type="region of interest" description="Disordered" evidence="3">
    <location>
        <begin position="152"/>
        <end position="172"/>
    </location>
</feature>
<evidence type="ECO:0000256" key="2">
    <source>
        <dbReference type="ARBA" id="ARBA00023315"/>
    </source>
</evidence>
<evidence type="ECO:0000313" key="5">
    <source>
        <dbReference type="EMBL" id="MBB4956680.1"/>
    </source>
</evidence>
<organism evidence="5 6">
    <name type="scientific">Micromonospora polyrhachis</name>
    <dbReference type="NCBI Taxonomy" id="1282883"/>
    <lineage>
        <taxon>Bacteria</taxon>
        <taxon>Bacillati</taxon>
        <taxon>Actinomycetota</taxon>
        <taxon>Actinomycetes</taxon>
        <taxon>Micromonosporales</taxon>
        <taxon>Micromonosporaceae</taxon>
        <taxon>Micromonospora</taxon>
    </lineage>
</organism>
<dbReference type="InterPro" id="IPR000182">
    <property type="entry name" value="GNAT_dom"/>
</dbReference>
<dbReference type="PROSITE" id="PS51186">
    <property type="entry name" value="GNAT"/>
    <property type="match status" value="1"/>
</dbReference>
<dbReference type="GO" id="GO:0016747">
    <property type="term" value="F:acyltransferase activity, transferring groups other than amino-acyl groups"/>
    <property type="evidence" value="ECO:0007669"/>
    <property type="project" value="InterPro"/>
</dbReference>
<dbReference type="Proteomes" id="UP000578819">
    <property type="component" value="Unassembled WGS sequence"/>
</dbReference>
<dbReference type="CDD" id="cd04301">
    <property type="entry name" value="NAT_SF"/>
    <property type="match status" value="1"/>
</dbReference>
<dbReference type="EMBL" id="JACHJW010000001">
    <property type="protein sequence ID" value="MBB4956680.1"/>
    <property type="molecule type" value="Genomic_DNA"/>
</dbReference>
<name>A0A7W7SKW9_9ACTN</name>
<evidence type="ECO:0000256" key="3">
    <source>
        <dbReference type="SAM" id="MobiDB-lite"/>
    </source>
</evidence>
<comment type="caution">
    <text evidence="5">The sequence shown here is derived from an EMBL/GenBank/DDBJ whole genome shotgun (WGS) entry which is preliminary data.</text>
</comment>